<keyword evidence="3" id="KW-1185">Reference proteome</keyword>
<comment type="caution">
    <text evidence="2">The sequence shown here is derived from an EMBL/GenBank/DDBJ whole genome shotgun (WGS) entry which is preliminary data.</text>
</comment>
<dbReference type="Proteomes" id="UP000277579">
    <property type="component" value="Unassembled WGS sequence"/>
</dbReference>
<keyword evidence="1" id="KW-0472">Membrane</keyword>
<dbReference type="OrthoDB" id="983149at2"/>
<dbReference type="EMBL" id="RBLC01000002">
    <property type="protein sequence ID" value="RKS23169.1"/>
    <property type="molecule type" value="Genomic_DNA"/>
</dbReference>
<proteinExistence type="predicted"/>
<accession>A0A495MFS2</accession>
<sequence>MSFRFQKRIKLYGGLGINISKSGIYPSLRTRKGTISNKGYSIRTGISGISYQKNFKAKNNGCILFFALPGILLLLKQLLCH</sequence>
<keyword evidence="1" id="KW-1133">Transmembrane helix</keyword>
<feature type="transmembrane region" description="Helical" evidence="1">
    <location>
        <begin position="61"/>
        <end position="79"/>
    </location>
</feature>
<dbReference type="AlphaFoldDB" id="A0A495MFS2"/>
<evidence type="ECO:0008006" key="4">
    <source>
        <dbReference type="Google" id="ProtNLM"/>
    </source>
</evidence>
<evidence type="ECO:0000256" key="1">
    <source>
        <dbReference type="SAM" id="Phobius"/>
    </source>
</evidence>
<reference evidence="2 3" key="1">
    <citation type="submission" date="2018-10" db="EMBL/GenBank/DDBJ databases">
        <title>Genomic Encyclopedia of Archaeal and Bacterial Type Strains, Phase II (KMG-II): from individual species to whole genera.</title>
        <authorList>
            <person name="Goeker M."/>
        </authorList>
    </citation>
    <scope>NUCLEOTIDE SEQUENCE [LARGE SCALE GENOMIC DNA]</scope>
    <source>
        <strain evidence="2 3">DSM 29537</strain>
    </source>
</reference>
<evidence type="ECO:0000313" key="2">
    <source>
        <dbReference type="EMBL" id="RKS23169.1"/>
    </source>
</evidence>
<keyword evidence="1" id="KW-0812">Transmembrane</keyword>
<evidence type="ECO:0000313" key="3">
    <source>
        <dbReference type="Proteomes" id="UP000277579"/>
    </source>
</evidence>
<organism evidence="2 3">
    <name type="scientific">Flavobacterium endophyticum</name>
    <dbReference type="NCBI Taxonomy" id="1540163"/>
    <lineage>
        <taxon>Bacteria</taxon>
        <taxon>Pseudomonadati</taxon>
        <taxon>Bacteroidota</taxon>
        <taxon>Flavobacteriia</taxon>
        <taxon>Flavobacteriales</taxon>
        <taxon>Flavobacteriaceae</taxon>
        <taxon>Flavobacterium</taxon>
    </lineage>
</organism>
<protein>
    <recommendedName>
        <fullName evidence="4">DUF4236 domain-containing protein</fullName>
    </recommendedName>
</protein>
<name>A0A495MFS2_9FLAO</name>
<gene>
    <name evidence="2" type="ORF">CLV94_2074</name>
</gene>